<gene>
    <name evidence="2" type="ORF">H310_15225</name>
</gene>
<dbReference type="AlphaFoldDB" id="A0A024T9F0"/>
<accession>A0A024T9F0</accession>
<dbReference type="STRING" id="157072.A0A024T9F0"/>
<reference evidence="2" key="1">
    <citation type="submission" date="2013-12" db="EMBL/GenBank/DDBJ databases">
        <title>The Genome Sequence of Aphanomyces invadans NJM9701.</title>
        <authorList>
            <consortium name="The Broad Institute Genomics Platform"/>
            <person name="Russ C."/>
            <person name="Tyler B."/>
            <person name="van West P."/>
            <person name="Dieguez-Uribeondo J."/>
            <person name="Young S.K."/>
            <person name="Zeng Q."/>
            <person name="Gargeya S."/>
            <person name="Fitzgerald M."/>
            <person name="Abouelleil A."/>
            <person name="Alvarado L."/>
            <person name="Chapman S.B."/>
            <person name="Gainer-Dewar J."/>
            <person name="Goldberg J."/>
            <person name="Griggs A."/>
            <person name="Gujja S."/>
            <person name="Hansen M."/>
            <person name="Howarth C."/>
            <person name="Imamovic A."/>
            <person name="Ireland A."/>
            <person name="Larimer J."/>
            <person name="McCowan C."/>
            <person name="Murphy C."/>
            <person name="Pearson M."/>
            <person name="Poon T.W."/>
            <person name="Priest M."/>
            <person name="Roberts A."/>
            <person name="Saif S."/>
            <person name="Shea T."/>
            <person name="Sykes S."/>
            <person name="Wortman J."/>
            <person name="Nusbaum C."/>
            <person name="Birren B."/>
        </authorList>
    </citation>
    <scope>NUCLEOTIDE SEQUENCE [LARGE SCALE GENOMIC DNA]</scope>
    <source>
        <strain evidence="2">NJM9701</strain>
    </source>
</reference>
<protein>
    <recommendedName>
        <fullName evidence="3">Amino acid transporter transmembrane domain-containing protein</fullName>
    </recommendedName>
</protein>
<keyword evidence="1" id="KW-0472">Membrane</keyword>
<dbReference type="EMBL" id="KI914183">
    <property type="protein sequence ID" value="ETV89932.1"/>
    <property type="molecule type" value="Genomic_DNA"/>
</dbReference>
<evidence type="ECO:0000256" key="1">
    <source>
        <dbReference type="SAM" id="Phobius"/>
    </source>
</evidence>
<feature type="transmembrane region" description="Helical" evidence="1">
    <location>
        <begin position="25"/>
        <end position="44"/>
    </location>
</feature>
<dbReference type="OrthoDB" id="78676at2759"/>
<dbReference type="RefSeq" id="XP_008881435.1">
    <property type="nucleotide sequence ID" value="XM_008883213.1"/>
</dbReference>
<proteinExistence type="predicted"/>
<keyword evidence="1" id="KW-1133">Transmembrane helix</keyword>
<organism evidence="2">
    <name type="scientific">Aphanomyces invadans</name>
    <dbReference type="NCBI Taxonomy" id="157072"/>
    <lineage>
        <taxon>Eukaryota</taxon>
        <taxon>Sar</taxon>
        <taxon>Stramenopiles</taxon>
        <taxon>Oomycota</taxon>
        <taxon>Saprolegniomycetes</taxon>
        <taxon>Saprolegniales</taxon>
        <taxon>Verrucalvaceae</taxon>
        <taxon>Aphanomyces</taxon>
    </lineage>
</organism>
<dbReference type="VEuPathDB" id="FungiDB:H310_15225"/>
<dbReference type="GeneID" id="20092275"/>
<name>A0A024T9F0_9STRA</name>
<evidence type="ECO:0008006" key="3">
    <source>
        <dbReference type="Google" id="ProtNLM"/>
    </source>
</evidence>
<keyword evidence="1" id="KW-0812">Transmembrane</keyword>
<sequence length="93" mass="10560">MSCMILPIVFYLKHFGDRVSWPEKVWAYFAIAASLFLGVYVTYVSADPLFNPPSGPSPKPTWDGVKFPYCPAGSRYQRITFANVSYHKNFTSL</sequence>
<evidence type="ECO:0000313" key="2">
    <source>
        <dbReference type="EMBL" id="ETV89932.1"/>
    </source>
</evidence>